<dbReference type="SUPFAM" id="SSF47655">
    <property type="entry name" value="STAT"/>
    <property type="match status" value="2"/>
</dbReference>
<proteinExistence type="predicted"/>
<name>A0A8S4G8X7_PLUXY</name>
<evidence type="ECO:0000256" key="1">
    <source>
        <dbReference type="ARBA" id="ARBA00022999"/>
    </source>
</evidence>
<gene>
    <name evidence="3" type="ORF">PLXY2_LOCUS14397</name>
</gene>
<dbReference type="Proteomes" id="UP000653454">
    <property type="component" value="Unassembled WGS sequence"/>
</dbReference>
<feature type="domain" description="STAT transcription factor all-alpha" evidence="2">
    <location>
        <begin position="14"/>
        <end position="56"/>
    </location>
</feature>
<accession>A0A8S4G8X7</accession>
<dbReference type="AlphaFoldDB" id="A0A8S4G8X7"/>
<keyword evidence="1" id="KW-0727">SH2 domain</keyword>
<dbReference type="Pfam" id="PF01017">
    <property type="entry name" value="STAT_alpha"/>
    <property type="match status" value="2"/>
</dbReference>
<keyword evidence="4" id="KW-1185">Reference proteome</keyword>
<dbReference type="PANTHER" id="PTHR11801">
    <property type="entry name" value="SIGNAL TRANSDUCER AND ACTIVATOR OF TRANSCRIPTION"/>
    <property type="match status" value="1"/>
</dbReference>
<dbReference type="GO" id="GO:0007165">
    <property type="term" value="P:signal transduction"/>
    <property type="evidence" value="ECO:0007669"/>
    <property type="project" value="InterPro"/>
</dbReference>
<protein>
    <submittedName>
        <fullName evidence="3">(diamondback moth) hypothetical protein</fullName>
    </submittedName>
</protein>
<reference evidence="3" key="1">
    <citation type="submission" date="2020-11" db="EMBL/GenBank/DDBJ databases">
        <authorList>
            <person name="Whiteford S."/>
        </authorList>
    </citation>
    <scope>NUCLEOTIDE SEQUENCE</scope>
</reference>
<evidence type="ECO:0000259" key="2">
    <source>
        <dbReference type="Pfam" id="PF01017"/>
    </source>
</evidence>
<evidence type="ECO:0000313" key="4">
    <source>
        <dbReference type="Proteomes" id="UP000653454"/>
    </source>
</evidence>
<feature type="domain" description="STAT transcription factor all-alpha" evidence="2">
    <location>
        <begin position="78"/>
        <end position="117"/>
    </location>
</feature>
<organism evidence="3 4">
    <name type="scientific">Plutella xylostella</name>
    <name type="common">Diamondback moth</name>
    <name type="synonym">Plutella maculipennis</name>
    <dbReference type="NCBI Taxonomy" id="51655"/>
    <lineage>
        <taxon>Eukaryota</taxon>
        <taxon>Metazoa</taxon>
        <taxon>Ecdysozoa</taxon>
        <taxon>Arthropoda</taxon>
        <taxon>Hexapoda</taxon>
        <taxon>Insecta</taxon>
        <taxon>Pterygota</taxon>
        <taxon>Neoptera</taxon>
        <taxon>Endopterygota</taxon>
        <taxon>Lepidoptera</taxon>
        <taxon>Glossata</taxon>
        <taxon>Ditrysia</taxon>
        <taxon>Yponomeutoidea</taxon>
        <taxon>Plutellidae</taxon>
        <taxon>Plutella</taxon>
    </lineage>
</organism>
<dbReference type="InterPro" id="IPR001217">
    <property type="entry name" value="STAT"/>
</dbReference>
<dbReference type="InterPro" id="IPR013800">
    <property type="entry name" value="STAT_TF_alpha"/>
</dbReference>
<evidence type="ECO:0000313" key="3">
    <source>
        <dbReference type="EMBL" id="CAG9136141.1"/>
    </source>
</evidence>
<dbReference type="GO" id="GO:0003700">
    <property type="term" value="F:DNA-binding transcription factor activity"/>
    <property type="evidence" value="ECO:0007669"/>
    <property type="project" value="InterPro"/>
</dbReference>
<dbReference type="InterPro" id="IPR015988">
    <property type="entry name" value="STAT_TF_CC"/>
</dbReference>
<comment type="caution">
    <text evidence="3">The sequence shown here is derived from an EMBL/GenBank/DDBJ whole genome shotgun (WGS) entry which is preliminary data.</text>
</comment>
<sequence length="142" mass="16673">MKATGFLRTRITLQWKREQQLHGNGIQMRTNLDTIQELCEALAELIWNTRQQVIKVNTPLLLASHRIMLSWETFVLATNLDTIQELCEALAELIWNTRQQVIKVNQYNSHSPLELRQQHYVEILKEMTNQESNLDETGLRMT</sequence>
<dbReference type="Gene3D" id="1.20.1050.20">
    <property type="entry name" value="STAT transcription factor, all-alpha domain"/>
    <property type="match status" value="2"/>
</dbReference>
<dbReference type="EMBL" id="CAJHNJ030000125">
    <property type="protein sequence ID" value="CAG9136141.1"/>
    <property type="molecule type" value="Genomic_DNA"/>
</dbReference>